<reference evidence="3" key="1">
    <citation type="submission" date="2015-11" db="EMBL/GenBank/DDBJ databases">
        <authorList>
            <person name="Seth-Smith H.M.B."/>
        </authorList>
    </citation>
    <scope>NUCLEOTIDE SEQUENCE [LARGE SCALE GENOMIC DNA]</scope>
    <source>
        <strain evidence="3">2013Ark11</strain>
    </source>
</reference>
<keyword evidence="1" id="KW-1133">Transmembrane helix</keyword>
<evidence type="ECO:0000313" key="3">
    <source>
        <dbReference type="Proteomes" id="UP000198651"/>
    </source>
</evidence>
<keyword evidence="1" id="KW-0472">Membrane</keyword>
<dbReference type="RefSeq" id="WP_092486472.1">
    <property type="nucleotide sequence ID" value="NZ_FLSL01000087.1"/>
</dbReference>
<name>A0A0S4M432_9BURK</name>
<organism evidence="2 3">
    <name type="scientific">Candidatus Ichthyocystis hellenicum</name>
    <dbReference type="NCBI Taxonomy" id="1561003"/>
    <lineage>
        <taxon>Bacteria</taxon>
        <taxon>Pseudomonadati</taxon>
        <taxon>Pseudomonadota</taxon>
        <taxon>Betaproteobacteria</taxon>
        <taxon>Burkholderiales</taxon>
        <taxon>Candidatus Ichthyocystis</taxon>
    </lineage>
</organism>
<gene>
    <name evidence="2" type="ORF">Ark11_0178</name>
</gene>
<evidence type="ECO:0000256" key="1">
    <source>
        <dbReference type="SAM" id="Phobius"/>
    </source>
</evidence>
<dbReference type="STRING" id="1561003.Ark11_0178"/>
<dbReference type="Proteomes" id="UP000198651">
    <property type="component" value="Chromosome I"/>
</dbReference>
<protein>
    <submittedName>
        <fullName evidence="2">Putative membrane protein</fullName>
    </submittedName>
</protein>
<evidence type="ECO:0000313" key="2">
    <source>
        <dbReference type="EMBL" id="CUT17037.1"/>
    </source>
</evidence>
<proteinExistence type="predicted"/>
<dbReference type="EMBL" id="LN906597">
    <property type="protein sequence ID" value="CUT17037.1"/>
    <property type="molecule type" value="Genomic_DNA"/>
</dbReference>
<accession>A0A0S4M432</accession>
<dbReference type="OrthoDB" id="9893346at2"/>
<keyword evidence="3" id="KW-1185">Reference proteome</keyword>
<keyword evidence="1" id="KW-0812">Transmembrane</keyword>
<feature type="transmembrane region" description="Helical" evidence="1">
    <location>
        <begin position="12"/>
        <end position="34"/>
    </location>
</feature>
<sequence length="82" mass="8692">MSAKKVKPAKIIIATVLSFVIPVLFCILAARFSILALSDHMMDKPGIIEGTKQRIEPVGKVKVVADNVSDTSSGTKATGKPL</sequence>
<dbReference type="AlphaFoldDB" id="A0A0S4M432"/>